<name>A0ABW1P7C2_9PSEU</name>
<keyword evidence="1" id="KW-0812">Transmembrane</keyword>
<dbReference type="EMBL" id="JBHSQO010000014">
    <property type="protein sequence ID" value="MFC6090884.1"/>
    <property type="molecule type" value="Genomic_DNA"/>
</dbReference>
<evidence type="ECO:0000313" key="2">
    <source>
        <dbReference type="EMBL" id="MFC6090884.1"/>
    </source>
</evidence>
<comment type="caution">
    <text evidence="2">The sequence shown here is derived from an EMBL/GenBank/DDBJ whole genome shotgun (WGS) entry which is preliminary data.</text>
</comment>
<gene>
    <name evidence="2" type="ORF">ACFP3R_16515</name>
</gene>
<organism evidence="2 3">
    <name type="scientific">Saccharothrix lopnurensis</name>
    <dbReference type="NCBI Taxonomy" id="1670621"/>
    <lineage>
        <taxon>Bacteria</taxon>
        <taxon>Bacillati</taxon>
        <taxon>Actinomycetota</taxon>
        <taxon>Actinomycetes</taxon>
        <taxon>Pseudonocardiales</taxon>
        <taxon>Pseudonocardiaceae</taxon>
        <taxon>Saccharothrix</taxon>
    </lineage>
</organism>
<dbReference type="Proteomes" id="UP001596220">
    <property type="component" value="Unassembled WGS sequence"/>
</dbReference>
<dbReference type="RefSeq" id="WP_380637084.1">
    <property type="nucleotide sequence ID" value="NZ_JBHSQO010000014.1"/>
</dbReference>
<sequence>MSGNDDDVPLRYVMERVRELQDVVVGVGHKIDERFGEYAVRLARAELRLDLIDRRLDNDTSGRRYVISTVIATVAVLVSIAALIVTVSLRG</sequence>
<feature type="transmembrane region" description="Helical" evidence="1">
    <location>
        <begin position="65"/>
        <end position="89"/>
    </location>
</feature>
<accession>A0ABW1P7C2</accession>
<protein>
    <submittedName>
        <fullName evidence="2">Uncharacterized protein</fullName>
    </submittedName>
</protein>
<evidence type="ECO:0000313" key="3">
    <source>
        <dbReference type="Proteomes" id="UP001596220"/>
    </source>
</evidence>
<proteinExistence type="predicted"/>
<keyword evidence="1" id="KW-1133">Transmembrane helix</keyword>
<evidence type="ECO:0000256" key="1">
    <source>
        <dbReference type="SAM" id="Phobius"/>
    </source>
</evidence>
<keyword evidence="3" id="KW-1185">Reference proteome</keyword>
<reference evidence="3" key="1">
    <citation type="journal article" date="2019" name="Int. J. Syst. Evol. Microbiol.">
        <title>The Global Catalogue of Microorganisms (GCM) 10K type strain sequencing project: providing services to taxonomists for standard genome sequencing and annotation.</title>
        <authorList>
            <consortium name="The Broad Institute Genomics Platform"/>
            <consortium name="The Broad Institute Genome Sequencing Center for Infectious Disease"/>
            <person name="Wu L."/>
            <person name="Ma J."/>
        </authorList>
    </citation>
    <scope>NUCLEOTIDE SEQUENCE [LARGE SCALE GENOMIC DNA]</scope>
    <source>
        <strain evidence="3">CGMCC 4.7246</strain>
    </source>
</reference>
<keyword evidence="1" id="KW-0472">Membrane</keyword>